<accession>A0A9D9DPI0</accession>
<reference evidence="1" key="1">
    <citation type="submission" date="2020-10" db="EMBL/GenBank/DDBJ databases">
        <authorList>
            <person name="Gilroy R."/>
        </authorList>
    </citation>
    <scope>NUCLEOTIDE SEQUENCE</scope>
    <source>
        <strain evidence="1">10192</strain>
    </source>
</reference>
<gene>
    <name evidence="1" type="ORF">IAC76_03410</name>
</gene>
<evidence type="ECO:0000313" key="1">
    <source>
        <dbReference type="EMBL" id="MBO8430410.1"/>
    </source>
</evidence>
<reference evidence="1" key="2">
    <citation type="journal article" date="2021" name="PeerJ">
        <title>Extensive microbial diversity within the chicken gut microbiome revealed by metagenomics and culture.</title>
        <authorList>
            <person name="Gilroy R."/>
            <person name="Ravi A."/>
            <person name="Getino M."/>
            <person name="Pursley I."/>
            <person name="Horton D.L."/>
            <person name="Alikhan N.F."/>
            <person name="Baker D."/>
            <person name="Gharbi K."/>
            <person name="Hall N."/>
            <person name="Watson M."/>
            <person name="Adriaenssens E.M."/>
            <person name="Foster-Nyarko E."/>
            <person name="Jarju S."/>
            <person name="Secka A."/>
            <person name="Antonio M."/>
            <person name="Oren A."/>
            <person name="Chaudhuri R.R."/>
            <person name="La Ragione R."/>
            <person name="Hildebrand F."/>
            <person name="Pallen M.J."/>
        </authorList>
    </citation>
    <scope>NUCLEOTIDE SEQUENCE</scope>
    <source>
        <strain evidence="1">10192</strain>
    </source>
</reference>
<sequence>MSIQNLTRKVLPVRSSSSKLNTEYIKSMPEMVLSRQISGGDGRVVHVNMLESKTARILPGGIHTIYTDALASCNSVGVVMKDKENNPVVVLSHFLPYSTDRQSASVGSEIQKHLNIIDTDKKAKIFYNVPAYEDEGILKPCVNNIFEKIRTVIGNIFNKNFEEQIMLYKSKNRPPFFSSANIFQFDTENRNLLKITSAGEQEHFIDLSV</sequence>
<organism evidence="1 2">
    <name type="scientific">Candidatus Scatousia excrementipullorum</name>
    <dbReference type="NCBI Taxonomy" id="2840936"/>
    <lineage>
        <taxon>Bacteria</taxon>
        <taxon>Candidatus Scatousia</taxon>
    </lineage>
</organism>
<name>A0A9D9DPI0_9BACT</name>
<comment type="caution">
    <text evidence="1">The sequence shown here is derived from an EMBL/GenBank/DDBJ whole genome shotgun (WGS) entry which is preliminary data.</text>
</comment>
<protein>
    <submittedName>
        <fullName evidence="1">Uncharacterized protein</fullName>
    </submittedName>
</protein>
<proteinExistence type="predicted"/>
<dbReference type="EMBL" id="JADIND010000075">
    <property type="protein sequence ID" value="MBO8430410.1"/>
    <property type="molecule type" value="Genomic_DNA"/>
</dbReference>
<evidence type="ECO:0000313" key="2">
    <source>
        <dbReference type="Proteomes" id="UP000823632"/>
    </source>
</evidence>
<dbReference type="AlphaFoldDB" id="A0A9D9DPI0"/>
<dbReference type="Proteomes" id="UP000823632">
    <property type="component" value="Unassembled WGS sequence"/>
</dbReference>